<protein>
    <recommendedName>
        <fullName evidence="3">J domain-containing protein</fullName>
    </recommendedName>
</protein>
<dbReference type="InterPro" id="IPR050817">
    <property type="entry name" value="DjlA_DnaK_co-chaperone"/>
</dbReference>
<dbReference type="SUPFAM" id="SSF46565">
    <property type="entry name" value="Chaperone J-domain"/>
    <property type="match status" value="1"/>
</dbReference>
<dbReference type="eggNOG" id="KOG0714">
    <property type="taxonomic scope" value="Eukaryota"/>
</dbReference>
<feature type="domain" description="J" evidence="3">
    <location>
        <begin position="407"/>
        <end position="476"/>
    </location>
</feature>
<dbReference type="Pfam" id="PF00226">
    <property type="entry name" value="DnaJ"/>
    <property type="match status" value="1"/>
</dbReference>
<dbReference type="InterPro" id="IPR036869">
    <property type="entry name" value="J_dom_sf"/>
</dbReference>
<keyword evidence="2" id="KW-0472">Membrane</keyword>
<proteinExistence type="predicted"/>
<dbReference type="VEuPathDB" id="TriTrypDB:LPMP_261390"/>
<sequence>MVMLNHRVVLFATPMHGVELAGLLFTDYICSSLLQMDIAEALSDVNGWLAFFRSGFNPSTLLSFYSRLISERLLLRLLECGVSALCMHSKFKLCKDALAFHCMYAIVRDYRYGRLWCTRLLRFAGQFLYPSFLRQSEGGSSTSSSSSATSRPTAPSLMRGGAVSNTAPKPFTESDLVDSEVAFYRNPTRPSRTKPFEAMPKPCQDALRYYLYSYQSRPFYTVFVSGLIADATLFAAEQIVWCSHFYQERTKRTSRWRMLKPFVADLVMVSAQATLVYAARVAGVLIGQRLSREPTGGGIFWGERVTLLLLSPGIQHVSLIAGRAVRDALERRHPRTVEDEEEDKRVEEESEEVARAQAAAARAAFAFTSVPLGNANGDAAKDSNDAGARVGAGGSGHGGTLEHNRINYYEVLGVTMQSKVPEIRKAYRAKALLNHPDRVGKNPVAQEQARQQMSIINEAYDTLIDSEKRAQYDVMRRFSEGPELFKKLESMTTVQLAAVSTVAVLGLGVLTVASAYGQYLTIYQRMTSLGRSPLMLFS</sequence>
<name>A0A088RT07_LEIPA</name>
<keyword evidence="5" id="KW-1185">Reference proteome</keyword>
<dbReference type="Proteomes" id="UP000063063">
    <property type="component" value="Chromosome 26"/>
</dbReference>
<gene>
    <name evidence="4" type="ORF">LPMP_261390</name>
</gene>
<dbReference type="RefSeq" id="XP_010699959.1">
    <property type="nucleotide sequence ID" value="XM_010701657.1"/>
</dbReference>
<dbReference type="PANTHER" id="PTHR24074">
    <property type="entry name" value="CO-CHAPERONE PROTEIN DJLA"/>
    <property type="match status" value="1"/>
</dbReference>
<dbReference type="PROSITE" id="PS50076">
    <property type="entry name" value="DNAJ_2"/>
    <property type="match status" value="1"/>
</dbReference>
<dbReference type="AlphaFoldDB" id="A0A088RT07"/>
<feature type="transmembrane region" description="Helical" evidence="2">
    <location>
        <begin position="496"/>
        <end position="516"/>
    </location>
</feature>
<evidence type="ECO:0000256" key="2">
    <source>
        <dbReference type="SAM" id="Phobius"/>
    </source>
</evidence>
<evidence type="ECO:0000256" key="1">
    <source>
        <dbReference type="SAM" id="MobiDB-lite"/>
    </source>
</evidence>
<dbReference type="OrthoDB" id="10250354at2759"/>
<feature type="compositionally biased region" description="Low complexity" evidence="1">
    <location>
        <begin position="140"/>
        <end position="156"/>
    </location>
</feature>
<reference evidence="4 5" key="1">
    <citation type="journal article" date="2015" name="Sci. Rep.">
        <title>The genome of Leishmania panamensis: insights into genomics of the L. (Viannia) subgenus.</title>
        <authorList>
            <person name="Llanes A."/>
            <person name="Restrepo C.M."/>
            <person name="Vecchio G.D."/>
            <person name="Anguizola F.J."/>
            <person name="Lleonart R."/>
        </authorList>
    </citation>
    <scope>NUCLEOTIDE SEQUENCE [LARGE SCALE GENOMIC DNA]</scope>
    <source>
        <strain evidence="4 5">MHOM/PA/94/PSC-1</strain>
    </source>
</reference>
<dbReference type="EMBL" id="CP009395">
    <property type="protein sequence ID" value="AIN99252.1"/>
    <property type="molecule type" value="Genomic_DNA"/>
</dbReference>
<dbReference type="KEGG" id="lpan:LPMP_261390"/>
<dbReference type="VEuPathDB" id="TriTrypDB:LPAL13_260018900"/>
<evidence type="ECO:0000313" key="5">
    <source>
        <dbReference type="Proteomes" id="UP000063063"/>
    </source>
</evidence>
<dbReference type="GeneID" id="22576042"/>
<accession>A0A088RT07</accession>
<evidence type="ECO:0000313" key="4">
    <source>
        <dbReference type="EMBL" id="AIN99252.1"/>
    </source>
</evidence>
<dbReference type="PRINTS" id="PR00625">
    <property type="entry name" value="JDOMAIN"/>
</dbReference>
<dbReference type="CDD" id="cd06257">
    <property type="entry name" value="DnaJ"/>
    <property type="match status" value="1"/>
</dbReference>
<evidence type="ECO:0000259" key="3">
    <source>
        <dbReference type="PROSITE" id="PS50076"/>
    </source>
</evidence>
<feature type="region of interest" description="Disordered" evidence="1">
    <location>
        <begin position="135"/>
        <end position="172"/>
    </location>
</feature>
<organism evidence="4 5">
    <name type="scientific">Leishmania panamensis</name>
    <dbReference type="NCBI Taxonomy" id="5679"/>
    <lineage>
        <taxon>Eukaryota</taxon>
        <taxon>Discoba</taxon>
        <taxon>Euglenozoa</taxon>
        <taxon>Kinetoplastea</taxon>
        <taxon>Metakinetoplastina</taxon>
        <taxon>Trypanosomatida</taxon>
        <taxon>Trypanosomatidae</taxon>
        <taxon>Leishmaniinae</taxon>
        <taxon>Leishmania</taxon>
        <taxon>Leishmania guyanensis species complex</taxon>
    </lineage>
</organism>
<dbReference type="FunFam" id="1.10.287.110:FF:000107">
    <property type="entry name" value="Related to DJP1-DnaJ-like protein"/>
    <property type="match status" value="1"/>
</dbReference>
<dbReference type="InterPro" id="IPR001623">
    <property type="entry name" value="DnaJ_domain"/>
</dbReference>
<dbReference type="Gene3D" id="1.10.287.110">
    <property type="entry name" value="DnaJ domain"/>
    <property type="match status" value="1"/>
</dbReference>
<keyword evidence="2" id="KW-1133">Transmembrane helix</keyword>
<dbReference type="SMART" id="SM00271">
    <property type="entry name" value="DnaJ"/>
    <property type="match status" value="1"/>
</dbReference>
<keyword evidence="2" id="KW-0812">Transmembrane</keyword>